<dbReference type="EMBL" id="CP106878">
    <property type="protein sequence ID" value="WAA08995.1"/>
    <property type="molecule type" value="Genomic_DNA"/>
</dbReference>
<evidence type="ECO:0000313" key="2">
    <source>
        <dbReference type="Proteomes" id="UP001164718"/>
    </source>
</evidence>
<gene>
    <name evidence="1" type="ORF">OE104_10355</name>
</gene>
<dbReference type="InterPro" id="IPR009507">
    <property type="entry name" value="UPF0435"/>
</dbReference>
<dbReference type="Proteomes" id="UP001164718">
    <property type="component" value="Chromosome"/>
</dbReference>
<reference evidence="1" key="1">
    <citation type="submission" date="2022-09" db="EMBL/GenBank/DDBJ databases">
        <title>Complete Genomes of Fervidibacillus albus and Fervidibacillus halotolerans isolated from tidal flat sediments.</title>
        <authorList>
            <person name="Kwon K.K."/>
            <person name="Yang S.-H."/>
            <person name="Park M.J."/>
            <person name="Oh H.-M."/>
        </authorList>
    </citation>
    <scope>NUCLEOTIDE SEQUENCE</scope>
    <source>
        <strain evidence="1">MEBiC13591</strain>
    </source>
</reference>
<dbReference type="KEGG" id="faf:OE104_10355"/>
<evidence type="ECO:0000313" key="1">
    <source>
        <dbReference type="EMBL" id="WAA08995.1"/>
    </source>
</evidence>
<keyword evidence="2" id="KW-1185">Reference proteome</keyword>
<name>A0A9E8LSW1_9BACI</name>
<sequence length="71" mass="8480">MENKREHMDRMLSEIFAKLKIINKEVVRPGSLDESAYTDLTYIYEYVMKKNHFSPNEMKEIAEELGRIRAK</sequence>
<dbReference type="RefSeq" id="WP_275416779.1">
    <property type="nucleotide sequence ID" value="NZ_CP106878.1"/>
</dbReference>
<dbReference type="AlphaFoldDB" id="A0A9E8LSW1"/>
<dbReference type="Pfam" id="PF06569">
    <property type="entry name" value="DUF1128"/>
    <property type="match status" value="1"/>
</dbReference>
<proteinExistence type="predicted"/>
<organism evidence="1 2">
    <name type="scientific">Fervidibacillus albus</name>
    <dbReference type="NCBI Taxonomy" id="2980026"/>
    <lineage>
        <taxon>Bacteria</taxon>
        <taxon>Bacillati</taxon>
        <taxon>Bacillota</taxon>
        <taxon>Bacilli</taxon>
        <taxon>Bacillales</taxon>
        <taxon>Bacillaceae</taxon>
        <taxon>Fervidibacillus</taxon>
    </lineage>
</organism>
<accession>A0A9E8LSW1</accession>
<protein>
    <submittedName>
        <fullName evidence="1">DUF1128 domain-containing protein</fullName>
    </submittedName>
</protein>